<name>A0A0D2ECB0_9EURO</name>
<accession>A0A0D2ECB0</accession>
<evidence type="ECO:0000313" key="2">
    <source>
        <dbReference type="EMBL" id="KIW52340.1"/>
    </source>
</evidence>
<keyword evidence="1" id="KW-1133">Transmembrane helix</keyword>
<reference evidence="2 3" key="1">
    <citation type="submission" date="2015-01" db="EMBL/GenBank/DDBJ databases">
        <title>The Genome Sequence of Exophiala xenobiotica CBS118157.</title>
        <authorList>
            <consortium name="The Broad Institute Genomics Platform"/>
            <person name="Cuomo C."/>
            <person name="de Hoog S."/>
            <person name="Gorbushina A."/>
            <person name="Stielow B."/>
            <person name="Teixiera M."/>
            <person name="Abouelleil A."/>
            <person name="Chapman S.B."/>
            <person name="Priest M."/>
            <person name="Young S.K."/>
            <person name="Wortman J."/>
            <person name="Nusbaum C."/>
            <person name="Birren B."/>
        </authorList>
    </citation>
    <scope>NUCLEOTIDE SEQUENCE [LARGE SCALE GENOMIC DNA]</scope>
    <source>
        <strain evidence="2 3">CBS 118157</strain>
    </source>
</reference>
<dbReference type="EMBL" id="KN847321">
    <property type="protein sequence ID" value="KIW52340.1"/>
    <property type="molecule type" value="Genomic_DNA"/>
</dbReference>
<proteinExistence type="predicted"/>
<evidence type="ECO:0000313" key="3">
    <source>
        <dbReference type="Proteomes" id="UP000054342"/>
    </source>
</evidence>
<keyword evidence="3" id="KW-1185">Reference proteome</keyword>
<gene>
    <name evidence="2" type="ORF">PV05_07982</name>
</gene>
<evidence type="ECO:0000256" key="1">
    <source>
        <dbReference type="SAM" id="Phobius"/>
    </source>
</evidence>
<dbReference type="HOGENOM" id="CLU_1885798_0_0_1"/>
<dbReference type="GeneID" id="25329890"/>
<organism evidence="2 3">
    <name type="scientific">Exophiala xenobiotica</name>
    <dbReference type="NCBI Taxonomy" id="348802"/>
    <lineage>
        <taxon>Eukaryota</taxon>
        <taxon>Fungi</taxon>
        <taxon>Dikarya</taxon>
        <taxon>Ascomycota</taxon>
        <taxon>Pezizomycotina</taxon>
        <taxon>Eurotiomycetes</taxon>
        <taxon>Chaetothyriomycetidae</taxon>
        <taxon>Chaetothyriales</taxon>
        <taxon>Herpotrichiellaceae</taxon>
        <taxon>Exophiala</taxon>
    </lineage>
</organism>
<dbReference type="RefSeq" id="XP_013312924.1">
    <property type="nucleotide sequence ID" value="XM_013457470.1"/>
</dbReference>
<dbReference type="Proteomes" id="UP000054342">
    <property type="component" value="Unassembled WGS sequence"/>
</dbReference>
<keyword evidence="1" id="KW-0472">Membrane</keyword>
<sequence>MPEPSYPDCSGLRVLPSSSSLSLIILWSFLGLLSTVRTNLIWKSKVGVTVNIFIGGIHDACWPTAAACIFRLDSSNMHDDNSYHGPKQRGRDLAANAQGVVAIFEAAAMHSGRTIIRMDGTTDDPFDYTGSALVG</sequence>
<protein>
    <submittedName>
        <fullName evidence="2">Uncharacterized protein</fullName>
    </submittedName>
</protein>
<dbReference type="AlphaFoldDB" id="A0A0D2ECB0"/>
<feature type="transmembrane region" description="Helical" evidence="1">
    <location>
        <begin position="20"/>
        <end position="36"/>
    </location>
</feature>
<keyword evidence="1" id="KW-0812">Transmembrane</keyword>